<accession>A0A8H4PF23</accession>
<evidence type="ECO:0000256" key="1">
    <source>
        <dbReference type="SAM" id="SignalP"/>
    </source>
</evidence>
<proteinExistence type="predicted"/>
<feature type="chain" id="PRO_5034542586" evidence="1">
    <location>
        <begin position="19"/>
        <end position="69"/>
    </location>
</feature>
<protein>
    <submittedName>
        <fullName evidence="2">Uncharacterized protein</fullName>
    </submittedName>
</protein>
<keyword evidence="1" id="KW-0732">Signal</keyword>
<name>A0A8H4PF23_9HYPO</name>
<organism evidence="2 3">
    <name type="scientific">Fusarium albosuccineum</name>
    <dbReference type="NCBI Taxonomy" id="1237068"/>
    <lineage>
        <taxon>Eukaryota</taxon>
        <taxon>Fungi</taxon>
        <taxon>Dikarya</taxon>
        <taxon>Ascomycota</taxon>
        <taxon>Pezizomycotina</taxon>
        <taxon>Sordariomycetes</taxon>
        <taxon>Hypocreomycetidae</taxon>
        <taxon>Hypocreales</taxon>
        <taxon>Nectriaceae</taxon>
        <taxon>Fusarium</taxon>
        <taxon>Fusarium decemcellulare species complex</taxon>
    </lineage>
</organism>
<evidence type="ECO:0000313" key="3">
    <source>
        <dbReference type="Proteomes" id="UP000554235"/>
    </source>
</evidence>
<evidence type="ECO:0000313" key="2">
    <source>
        <dbReference type="EMBL" id="KAF4458147.1"/>
    </source>
</evidence>
<feature type="signal peptide" evidence="1">
    <location>
        <begin position="1"/>
        <end position="18"/>
    </location>
</feature>
<comment type="caution">
    <text evidence="2">The sequence shown here is derived from an EMBL/GenBank/DDBJ whole genome shotgun (WGS) entry which is preliminary data.</text>
</comment>
<dbReference type="Proteomes" id="UP000554235">
    <property type="component" value="Unassembled WGS sequence"/>
</dbReference>
<keyword evidence="3" id="KW-1185">Reference proteome</keyword>
<sequence>MKLSIAALATVLAAGALANPFPQDLPDLPDVLEGLEPRAAVCKHAGKCGWFESGQFQQTSRASGLVLEM</sequence>
<dbReference type="EMBL" id="JAADYS010002546">
    <property type="protein sequence ID" value="KAF4458147.1"/>
    <property type="molecule type" value="Genomic_DNA"/>
</dbReference>
<dbReference type="AlphaFoldDB" id="A0A8H4PF23"/>
<reference evidence="2 3" key="1">
    <citation type="submission" date="2020-01" db="EMBL/GenBank/DDBJ databases">
        <title>Identification and distribution of gene clusters putatively required for synthesis of sphingolipid metabolism inhibitors in phylogenetically diverse species of the filamentous fungus Fusarium.</title>
        <authorList>
            <person name="Kim H.-S."/>
            <person name="Busman M."/>
            <person name="Brown D.W."/>
            <person name="Divon H."/>
            <person name="Uhlig S."/>
            <person name="Proctor R.H."/>
        </authorList>
    </citation>
    <scope>NUCLEOTIDE SEQUENCE [LARGE SCALE GENOMIC DNA]</scope>
    <source>
        <strain evidence="2 3">NRRL 20459</strain>
    </source>
</reference>
<gene>
    <name evidence="2" type="ORF">FALBO_15068</name>
</gene>